<feature type="transmembrane region" description="Helical" evidence="6">
    <location>
        <begin position="153"/>
        <end position="173"/>
    </location>
</feature>
<gene>
    <name evidence="8" type="ORF">SAMN02745129_0238</name>
</gene>
<sequence>MSPHHQGTLFALLATALWSGNFLVARDLADTLPPITLAFWRWSLALLVLLPLAWRPARQQWPLIRQHKGYLLLTALLGVTLFNTLIYQAGHSTEAINLSLIAISSPIWLALMARGVLGEPIGPKRGLGLALAFAGVLWLILEGEPARLGQLSFAAGDLWMLLAALIFAAYSLLLRFKPAELSARVMLLATFLPGWLMLLPGVAWEGEAFKGYSLSTWAALAYVGLCASLLAYALWSRAVELIGPGQAAGIYFLMPLFAGLQAAWWLGEPLTWLHGVSATLIIGGIALANRSATPVSASGSKINSLNSEENT</sequence>
<dbReference type="OrthoDB" id="4167046at2"/>
<dbReference type="Pfam" id="PF00892">
    <property type="entry name" value="EamA"/>
    <property type="match status" value="2"/>
</dbReference>
<evidence type="ECO:0000256" key="6">
    <source>
        <dbReference type="SAM" id="Phobius"/>
    </source>
</evidence>
<dbReference type="PANTHER" id="PTHR32322">
    <property type="entry name" value="INNER MEMBRANE TRANSPORTER"/>
    <property type="match status" value="1"/>
</dbReference>
<dbReference type="RefSeq" id="WP_073326146.1">
    <property type="nucleotide sequence ID" value="NZ_FQXG01000011.1"/>
</dbReference>
<keyword evidence="4 6" id="KW-1133">Transmembrane helix</keyword>
<name>A0A1M5ZFQ1_9GAMM</name>
<comment type="similarity">
    <text evidence="2">Belongs to the EamA transporter family.</text>
</comment>
<evidence type="ECO:0000313" key="8">
    <source>
        <dbReference type="EMBL" id="SHI23040.1"/>
    </source>
</evidence>
<evidence type="ECO:0000256" key="1">
    <source>
        <dbReference type="ARBA" id="ARBA00004141"/>
    </source>
</evidence>
<evidence type="ECO:0000256" key="3">
    <source>
        <dbReference type="ARBA" id="ARBA00022692"/>
    </source>
</evidence>
<feature type="transmembrane region" description="Helical" evidence="6">
    <location>
        <begin position="216"/>
        <end position="235"/>
    </location>
</feature>
<feature type="transmembrane region" description="Helical" evidence="6">
    <location>
        <begin position="69"/>
        <end position="89"/>
    </location>
</feature>
<dbReference type="STRING" id="299255.SAMN02745129_0238"/>
<feature type="transmembrane region" description="Helical" evidence="6">
    <location>
        <begin position="125"/>
        <end position="141"/>
    </location>
</feature>
<feature type="domain" description="EamA" evidence="7">
    <location>
        <begin position="155"/>
        <end position="289"/>
    </location>
</feature>
<dbReference type="GO" id="GO:0016020">
    <property type="term" value="C:membrane"/>
    <property type="evidence" value="ECO:0007669"/>
    <property type="project" value="UniProtKB-SubCell"/>
</dbReference>
<feature type="transmembrane region" description="Helical" evidence="6">
    <location>
        <begin position="95"/>
        <end position="113"/>
    </location>
</feature>
<feature type="transmembrane region" description="Helical" evidence="6">
    <location>
        <begin position="247"/>
        <end position="266"/>
    </location>
</feature>
<dbReference type="EMBL" id="FQXG01000011">
    <property type="protein sequence ID" value="SHI23040.1"/>
    <property type="molecule type" value="Genomic_DNA"/>
</dbReference>
<protein>
    <submittedName>
        <fullName evidence="8">Permease of the drug/metabolite transporter (DMT) superfamily</fullName>
    </submittedName>
</protein>
<keyword evidence="5 6" id="KW-0472">Membrane</keyword>
<dbReference type="PANTHER" id="PTHR32322:SF2">
    <property type="entry name" value="EAMA DOMAIN-CONTAINING PROTEIN"/>
    <property type="match status" value="1"/>
</dbReference>
<dbReference type="AlphaFoldDB" id="A0A1M5ZFQ1"/>
<dbReference type="InterPro" id="IPR037185">
    <property type="entry name" value="EmrE-like"/>
</dbReference>
<organism evidence="8 9">
    <name type="scientific">Ferrimonas marina</name>
    <dbReference type="NCBI Taxonomy" id="299255"/>
    <lineage>
        <taxon>Bacteria</taxon>
        <taxon>Pseudomonadati</taxon>
        <taxon>Pseudomonadota</taxon>
        <taxon>Gammaproteobacteria</taxon>
        <taxon>Alteromonadales</taxon>
        <taxon>Ferrimonadaceae</taxon>
        <taxon>Ferrimonas</taxon>
    </lineage>
</organism>
<evidence type="ECO:0000256" key="4">
    <source>
        <dbReference type="ARBA" id="ARBA00022989"/>
    </source>
</evidence>
<reference evidence="8 9" key="1">
    <citation type="submission" date="2016-11" db="EMBL/GenBank/DDBJ databases">
        <authorList>
            <person name="Jaros S."/>
            <person name="Januszkiewicz K."/>
            <person name="Wedrychowicz H."/>
        </authorList>
    </citation>
    <scope>NUCLEOTIDE SEQUENCE [LARGE SCALE GENOMIC DNA]</scope>
    <source>
        <strain evidence="8 9">DSM 16917</strain>
    </source>
</reference>
<dbReference type="Proteomes" id="UP000184268">
    <property type="component" value="Unassembled WGS sequence"/>
</dbReference>
<feature type="transmembrane region" description="Helical" evidence="6">
    <location>
        <begin position="185"/>
        <end position="204"/>
    </location>
</feature>
<dbReference type="InterPro" id="IPR000620">
    <property type="entry name" value="EamA_dom"/>
</dbReference>
<comment type="subcellular location">
    <subcellularLocation>
        <location evidence="1">Membrane</location>
        <topology evidence="1">Multi-pass membrane protein</topology>
    </subcellularLocation>
</comment>
<feature type="domain" description="EamA" evidence="7">
    <location>
        <begin position="7"/>
        <end position="140"/>
    </location>
</feature>
<feature type="transmembrane region" description="Helical" evidence="6">
    <location>
        <begin position="39"/>
        <end position="57"/>
    </location>
</feature>
<evidence type="ECO:0000256" key="2">
    <source>
        <dbReference type="ARBA" id="ARBA00007362"/>
    </source>
</evidence>
<dbReference type="SUPFAM" id="SSF103481">
    <property type="entry name" value="Multidrug resistance efflux transporter EmrE"/>
    <property type="match status" value="2"/>
</dbReference>
<feature type="transmembrane region" description="Helical" evidence="6">
    <location>
        <begin position="272"/>
        <end position="288"/>
    </location>
</feature>
<keyword evidence="9" id="KW-1185">Reference proteome</keyword>
<proteinExistence type="inferred from homology"/>
<dbReference type="InterPro" id="IPR050638">
    <property type="entry name" value="AA-Vitamin_Transporters"/>
</dbReference>
<evidence type="ECO:0000256" key="5">
    <source>
        <dbReference type="ARBA" id="ARBA00023136"/>
    </source>
</evidence>
<evidence type="ECO:0000313" key="9">
    <source>
        <dbReference type="Proteomes" id="UP000184268"/>
    </source>
</evidence>
<accession>A0A1M5ZFQ1</accession>
<keyword evidence="3 6" id="KW-0812">Transmembrane</keyword>
<evidence type="ECO:0000259" key="7">
    <source>
        <dbReference type="Pfam" id="PF00892"/>
    </source>
</evidence>